<feature type="transmembrane region" description="Helical" evidence="6">
    <location>
        <begin position="477"/>
        <end position="500"/>
    </location>
</feature>
<proteinExistence type="predicted"/>
<feature type="transmembrane region" description="Helical" evidence="6">
    <location>
        <begin position="203"/>
        <end position="224"/>
    </location>
</feature>
<dbReference type="Pfam" id="PF07690">
    <property type="entry name" value="MFS_1"/>
    <property type="match status" value="1"/>
</dbReference>
<evidence type="ECO:0000256" key="1">
    <source>
        <dbReference type="ARBA" id="ARBA00004651"/>
    </source>
</evidence>
<dbReference type="EMBL" id="BRXW01000023">
    <property type="protein sequence ID" value="GMI00480.1"/>
    <property type="molecule type" value="Genomic_DNA"/>
</dbReference>
<dbReference type="InterPro" id="IPR020846">
    <property type="entry name" value="MFS_dom"/>
</dbReference>
<keyword evidence="2" id="KW-1003">Cell membrane</keyword>
<dbReference type="InterPro" id="IPR036259">
    <property type="entry name" value="MFS_trans_sf"/>
</dbReference>
<feature type="transmembrane region" description="Helical" evidence="6">
    <location>
        <begin position="540"/>
        <end position="560"/>
    </location>
</feature>
<dbReference type="PANTHER" id="PTHR43124:SF3">
    <property type="entry name" value="CHLORAMPHENICOL EFFLUX PUMP RV0191"/>
    <property type="match status" value="1"/>
</dbReference>
<gene>
    <name evidence="8" type="ORF">TrLO_g11385</name>
</gene>
<evidence type="ECO:0000313" key="8">
    <source>
        <dbReference type="EMBL" id="GMI00480.1"/>
    </source>
</evidence>
<dbReference type="PANTHER" id="PTHR43124">
    <property type="entry name" value="PURINE EFFLUX PUMP PBUE"/>
    <property type="match status" value="1"/>
</dbReference>
<dbReference type="Proteomes" id="UP001165122">
    <property type="component" value="Unassembled WGS sequence"/>
</dbReference>
<feature type="transmembrane region" description="Helical" evidence="6">
    <location>
        <begin position="454"/>
        <end position="471"/>
    </location>
</feature>
<name>A0A9W7C798_9STRA</name>
<feature type="transmembrane region" description="Helical" evidence="6">
    <location>
        <begin position="165"/>
        <end position="191"/>
    </location>
</feature>
<dbReference type="GO" id="GO:0022857">
    <property type="term" value="F:transmembrane transporter activity"/>
    <property type="evidence" value="ECO:0007669"/>
    <property type="project" value="InterPro"/>
</dbReference>
<feature type="transmembrane region" description="Helical" evidence="6">
    <location>
        <begin position="289"/>
        <end position="307"/>
    </location>
</feature>
<dbReference type="OrthoDB" id="419616at2759"/>
<evidence type="ECO:0000256" key="4">
    <source>
        <dbReference type="ARBA" id="ARBA00022989"/>
    </source>
</evidence>
<reference evidence="9" key="1">
    <citation type="journal article" date="2023" name="Commun. Biol.">
        <title>Genome analysis of Parmales, the sister group of diatoms, reveals the evolutionary specialization of diatoms from phago-mixotrophs to photoautotrophs.</title>
        <authorList>
            <person name="Ban H."/>
            <person name="Sato S."/>
            <person name="Yoshikawa S."/>
            <person name="Yamada K."/>
            <person name="Nakamura Y."/>
            <person name="Ichinomiya M."/>
            <person name="Sato N."/>
            <person name="Blanc-Mathieu R."/>
            <person name="Endo H."/>
            <person name="Kuwata A."/>
            <person name="Ogata H."/>
        </authorList>
    </citation>
    <scope>NUCLEOTIDE SEQUENCE [LARGE SCALE GENOMIC DNA]</scope>
    <source>
        <strain evidence="9">NIES 3700</strain>
    </source>
</reference>
<comment type="subcellular location">
    <subcellularLocation>
        <location evidence="1">Cell membrane</location>
        <topology evidence="1">Multi-pass membrane protein</topology>
    </subcellularLocation>
</comment>
<dbReference type="Gene3D" id="1.20.1250.20">
    <property type="entry name" value="MFS general substrate transporter like domains"/>
    <property type="match status" value="1"/>
</dbReference>
<dbReference type="InterPro" id="IPR011701">
    <property type="entry name" value="MFS"/>
</dbReference>
<dbReference type="AlphaFoldDB" id="A0A9W7C798"/>
<keyword evidence="9" id="KW-1185">Reference proteome</keyword>
<evidence type="ECO:0000256" key="3">
    <source>
        <dbReference type="ARBA" id="ARBA00022692"/>
    </source>
</evidence>
<dbReference type="Gene3D" id="1.20.1720.10">
    <property type="entry name" value="Multidrug resistance protein D"/>
    <property type="match status" value="1"/>
</dbReference>
<protein>
    <recommendedName>
        <fullName evidence="7">Major facilitator superfamily (MFS) profile domain-containing protein</fullName>
    </recommendedName>
</protein>
<feature type="domain" description="Major facilitator superfamily (MFS) profile" evidence="7">
    <location>
        <begin position="165"/>
        <end position="570"/>
    </location>
</feature>
<evidence type="ECO:0000256" key="2">
    <source>
        <dbReference type="ARBA" id="ARBA00022475"/>
    </source>
</evidence>
<evidence type="ECO:0000313" key="9">
    <source>
        <dbReference type="Proteomes" id="UP001165122"/>
    </source>
</evidence>
<dbReference type="SUPFAM" id="SSF103473">
    <property type="entry name" value="MFS general substrate transporter"/>
    <property type="match status" value="1"/>
</dbReference>
<organism evidence="8 9">
    <name type="scientific">Triparma laevis f. longispina</name>
    <dbReference type="NCBI Taxonomy" id="1714387"/>
    <lineage>
        <taxon>Eukaryota</taxon>
        <taxon>Sar</taxon>
        <taxon>Stramenopiles</taxon>
        <taxon>Ochrophyta</taxon>
        <taxon>Bolidophyceae</taxon>
        <taxon>Parmales</taxon>
        <taxon>Triparmaceae</taxon>
        <taxon>Triparma</taxon>
    </lineage>
</organism>
<comment type="caution">
    <text evidence="8">The sequence shown here is derived from an EMBL/GenBank/DDBJ whole genome shotgun (WGS) entry which is preliminary data.</text>
</comment>
<dbReference type="GO" id="GO:0005886">
    <property type="term" value="C:plasma membrane"/>
    <property type="evidence" value="ECO:0007669"/>
    <property type="project" value="UniProtKB-SubCell"/>
</dbReference>
<sequence>MLARSIAISTRAAARTRIGVAGHRINTGGRLHRLLRPSTFSIYLLPFSTTTSNNDSTIPPSTPAPNHIQPLTDKEVYSLLNLKDFTKDEITSKLSLLSDSDEITPISIKSYLNNDLANKQIGRPEESTDLIVHRIHTTLNQNGSLHLPTVSTHYHTKSSSLDLKALAPITTSMLLVGSCVGMITPIMPYIVSNLSLSTQEFGYVISAFGLAKLIGNIPSAILVERHGRKPYLVYSLLAVGAGTAGIGFAGGLEELIACRLAIGFGVASLSTAATLSITDMSTNNNRASTMAPVMAAFAAGTALGPAVGGMLADSVGLEVTFSLVGGAFLANSVLNGVFLSETQSRRGEGSRFVDDINDSEEIETVADAFKNAVGQWKPLMQNPQVRNAIILNSCYWISLAGSQMTLLPLLLTNPEGFAMTAGSLGKVYAAMSAVQVVGSQPLAALTDRIGKRPIIVAGSGLVGASILALTQCTTIETAAAALGMWSVGGVFLSTAPIAYVSDLVEESERAQAIALLRTMGDVGLLLGATCTGALADLTSIEGAMGFSGGFLCTATLWYAIRSSLLKNKEN</sequence>
<keyword evidence="4 6" id="KW-1133">Transmembrane helix</keyword>
<feature type="transmembrane region" description="Helical" evidence="6">
    <location>
        <begin position="256"/>
        <end position="277"/>
    </location>
</feature>
<keyword evidence="5 6" id="KW-0472">Membrane</keyword>
<dbReference type="PROSITE" id="PS50850">
    <property type="entry name" value="MFS"/>
    <property type="match status" value="1"/>
</dbReference>
<feature type="transmembrane region" description="Helical" evidence="6">
    <location>
        <begin position="319"/>
        <end position="339"/>
    </location>
</feature>
<dbReference type="InterPro" id="IPR050189">
    <property type="entry name" value="MFS_Efflux_Transporters"/>
</dbReference>
<dbReference type="CDD" id="cd17325">
    <property type="entry name" value="MFS_MdtG_SLC18_like"/>
    <property type="match status" value="1"/>
</dbReference>
<feature type="transmembrane region" description="Helical" evidence="6">
    <location>
        <begin position="512"/>
        <end position="534"/>
    </location>
</feature>
<evidence type="ECO:0000256" key="5">
    <source>
        <dbReference type="ARBA" id="ARBA00023136"/>
    </source>
</evidence>
<evidence type="ECO:0000259" key="7">
    <source>
        <dbReference type="PROSITE" id="PS50850"/>
    </source>
</evidence>
<accession>A0A9W7C798</accession>
<feature type="transmembrane region" description="Helical" evidence="6">
    <location>
        <begin position="231"/>
        <end position="250"/>
    </location>
</feature>
<evidence type="ECO:0000256" key="6">
    <source>
        <dbReference type="SAM" id="Phobius"/>
    </source>
</evidence>
<keyword evidence="3 6" id="KW-0812">Transmembrane</keyword>